<proteinExistence type="predicted"/>
<evidence type="ECO:0000313" key="3">
    <source>
        <dbReference type="Proteomes" id="UP000242638"/>
    </source>
</evidence>
<keyword evidence="3" id="KW-1185">Reference proteome</keyword>
<protein>
    <submittedName>
        <fullName evidence="2">Uncharacterized protein</fullName>
    </submittedName>
</protein>
<name>A0A3P9PYY8_POERE</name>
<accession>A0A3P9PYY8</accession>
<reference evidence="3" key="1">
    <citation type="submission" date="2013-11" db="EMBL/GenBank/DDBJ databases">
        <title>The genomic landscape of the Guanapo guppy.</title>
        <authorList>
            <person name="Kuenstner A."/>
            <person name="Dreyer C."/>
        </authorList>
    </citation>
    <scope>NUCLEOTIDE SEQUENCE</scope>
    <source>
        <strain evidence="3">Guanapo</strain>
    </source>
</reference>
<feature type="region of interest" description="Disordered" evidence="1">
    <location>
        <begin position="21"/>
        <end position="50"/>
    </location>
</feature>
<dbReference type="AlphaFoldDB" id="A0A3P9PYY8"/>
<organism evidence="2 3">
    <name type="scientific">Poecilia reticulata</name>
    <name type="common">Guppy</name>
    <name type="synonym">Acanthophacelus reticulatus</name>
    <dbReference type="NCBI Taxonomy" id="8081"/>
    <lineage>
        <taxon>Eukaryota</taxon>
        <taxon>Metazoa</taxon>
        <taxon>Chordata</taxon>
        <taxon>Craniata</taxon>
        <taxon>Vertebrata</taxon>
        <taxon>Euteleostomi</taxon>
        <taxon>Actinopterygii</taxon>
        <taxon>Neopterygii</taxon>
        <taxon>Teleostei</taxon>
        <taxon>Neoteleostei</taxon>
        <taxon>Acanthomorphata</taxon>
        <taxon>Ovalentaria</taxon>
        <taxon>Atherinomorphae</taxon>
        <taxon>Cyprinodontiformes</taxon>
        <taxon>Poeciliidae</taxon>
        <taxon>Poeciliinae</taxon>
        <taxon>Poecilia</taxon>
    </lineage>
</organism>
<sequence length="123" mass="13722">MMTSTKKKSTLAKQNLCLSSLSDAPVPSDLESSQEQQEGYACAAHQASPQRHRCADYQTGFTKHVKVWRLMSVPVLSTFLMTTATCPLSIELSSLTMRMRQVQRTSRERASRIRPMARSGKSA</sequence>
<reference evidence="2" key="2">
    <citation type="submission" date="2025-08" db="UniProtKB">
        <authorList>
            <consortium name="Ensembl"/>
        </authorList>
    </citation>
    <scope>IDENTIFICATION</scope>
    <source>
        <strain evidence="2">Guanapo</strain>
    </source>
</reference>
<dbReference type="Proteomes" id="UP000242638">
    <property type="component" value="Unassembled WGS sequence"/>
</dbReference>
<evidence type="ECO:0000256" key="1">
    <source>
        <dbReference type="SAM" id="MobiDB-lite"/>
    </source>
</evidence>
<evidence type="ECO:0000313" key="2">
    <source>
        <dbReference type="Ensembl" id="ENSPREP00000027132.1"/>
    </source>
</evidence>
<reference evidence="2" key="3">
    <citation type="submission" date="2025-09" db="UniProtKB">
        <authorList>
            <consortium name="Ensembl"/>
        </authorList>
    </citation>
    <scope>IDENTIFICATION</scope>
    <source>
        <strain evidence="2">Guanapo</strain>
    </source>
</reference>
<dbReference type="GeneTree" id="ENSGT00990000204155"/>
<dbReference type="Ensembl" id="ENSPRET00000027421.1">
    <property type="protein sequence ID" value="ENSPREP00000027132.1"/>
    <property type="gene ID" value="ENSPREG00000018346.1"/>
</dbReference>
<feature type="region of interest" description="Disordered" evidence="1">
    <location>
        <begin position="101"/>
        <end position="123"/>
    </location>
</feature>